<evidence type="ECO:0000256" key="1">
    <source>
        <dbReference type="ARBA" id="ARBA00022485"/>
    </source>
</evidence>
<comment type="similarity">
    <text evidence="6">Belongs to the UPF0313 family.</text>
</comment>
<dbReference type="InterPro" id="IPR023404">
    <property type="entry name" value="rSAM_horseshoe"/>
</dbReference>
<keyword evidence="3 6" id="KW-0479">Metal-binding</keyword>
<dbReference type="InterPro" id="IPR058240">
    <property type="entry name" value="rSAM_sf"/>
</dbReference>
<dbReference type="EMBL" id="WBXO01000001">
    <property type="protein sequence ID" value="KAB2954653.1"/>
    <property type="molecule type" value="Genomic_DNA"/>
</dbReference>
<dbReference type="Pfam" id="PF08497">
    <property type="entry name" value="Radical_SAM_N"/>
    <property type="match status" value="1"/>
</dbReference>
<sequence length="629" mass="71945">MSMPEMEKLGWQQCDFIIVSGDAYVDHPSFGTAIIGRVLESKGYKVGIISQPNWRNTKDFKKLGRPYLGWLITAGNIDSMVNHYTAAKKKRSNDAYSPGGKSGLRPDRATLVYSQRCREAYKEPPIIIGGIEASLRRFAHYDYWDDKVRRSILIDAKADLLIYGMGENTILALADELRSRREGAQEATKLLGSSLQGLCYVAQDKTAFQEREDILFLPSYEEVKESKTAYAKAFQLQEREQNPYQGKTLVQQHQELFLVQNRPPLPMTTKEIDQVFALPFSRKAHPAYEKLGGVPALEEVEFSLTAQRGCFGGCSFCALTFHQGRIIQSRSDQSLLTEAQKMVTSPNFKGYIHDVGGPTANFRRQACKKQLKAGACRDRHCLFPKPCPNLEINHDEYLDLLRKLRKLEGVKKVFIRSGLRYDYLMADKKERRRRFLEEICQHHVSGQLKVAPEHASAKVLQYMGKPGIDVYDAFKKEYEEINKNLGKKQYLVPYLMSSHPGATIHEAIELAEKIRDWRYTPEQVQDFIPTPGSLSTCIYYTGIDPRTMEEVTVPRTQKDKALQRALLQFRKPENYDLVYQALCNAERKDLIGFGANKLIGPRKHQKAKKSKIESTVEKKNKVIRKKRRL</sequence>
<keyword evidence="1 6" id="KW-0004">4Fe-4S</keyword>
<dbReference type="SUPFAM" id="SSF102114">
    <property type="entry name" value="Radical SAM enzymes"/>
    <property type="match status" value="1"/>
</dbReference>
<dbReference type="SFLD" id="SFLDS00029">
    <property type="entry name" value="Radical_SAM"/>
    <property type="match status" value="1"/>
</dbReference>
<feature type="domain" description="Radical SAM core" evidence="8">
    <location>
        <begin position="296"/>
        <end position="570"/>
    </location>
</feature>
<reference evidence="9 10" key="1">
    <citation type="submission" date="2019-10" db="EMBL/GenBank/DDBJ databases">
        <title>Whole-genome sequence of the extremophile Heliorestis acidaminivorans DSM 24790.</title>
        <authorList>
            <person name="Kyndt J.A."/>
            <person name="Meyer T.E."/>
        </authorList>
    </citation>
    <scope>NUCLEOTIDE SEQUENCE [LARGE SCALE GENOMIC DNA]</scope>
    <source>
        <strain evidence="9 10">DSM 24790</strain>
    </source>
</reference>
<dbReference type="InterPro" id="IPR022946">
    <property type="entry name" value="UPF0313"/>
</dbReference>
<feature type="binding site" evidence="6">
    <location>
        <position position="314"/>
    </location>
    <ligand>
        <name>[4Fe-4S] cluster</name>
        <dbReference type="ChEBI" id="CHEBI:49883"/>
        <note>4Fe-4S-S-AdoMet</note>
    </ligand>
</feature>
<dbReference type="PANTHER" id="PTHR32331:SF0">
    <property type="entry name" value="UPF0313 PROTEIN YGIQ"/>
    <property type="match status" value="1"/>
</dbReference>
<evidence type="ECO:0000313" key="9">
    <source>
        <dbReference type="EMBL" id="KAB2954653.1"/>
    </source>
</evidence>
<feature type="binding site" evidence="6">
    <location>
        <position position="310"/>
    </location>
    <ligand>
        <name>[4Fe-4S] cluster</name>
        <dbReference type="ChEBI" id="CHEBI:49883"/>
        <note>4Fe-4S-S-AdoMet</note>
    </ligand>
</feature>
<dbReference type="InterPro" id="IPR006638">
    <property type="entry name" value="Elp3/MiaA/NifB-like_rSAM"/>
</dbReference>
<dbReference type="GO" id="GO:0051539">
    <property type="term" value="F:4 iron, 4 sulfur cluster binding"/>
    <property type="evidence" value="ECO:0007669"/>
    <property type="project" value="UniProtKB-KW"/>
</dbReference>
<dbReference type="Pfam" id="PF11842">
    <property type="entry name" value="DUF3362"/>
    <property type="match status" value="1"/>
</dbReference>
<dbReference type="OrthoDB" id="9803479at2"/>
<feature type="binding site" evidence="6">
    <location>
        <position position="317"/>
    </location>
    <ligand>
        <name>[4Fe-4S] cluster</name>
        <dbReference type="ChEBI" id="CHEBI:49883"/>
        <note>4Fe-4S-S-AdoMet</note>
    </ligand>
</feature>
<dbReference type="Proteomes" id="UP000468766">
    <property type="component" value="Unassembled WGS sequence"/>
</dbReference>
<gene>
    <name evidence="9" type="ORF">F9B85_00200</name>
</gene>
<organism evidence="9 10">
    <name type="scientific">Heliorestis acidaminivorans</name>
    <dbReference type="NCBI Taxonomy" id="553427"/>
    <lineage>
        <taxon>Bacteria</taxon>
        <taxon>Bacillati</taxon>
        <taxon>Bacillota</taxon>
        <taxon>Clostridia</taxon>
        <taxon>Eubacteriales</taxon>
        <taxon>Heliobacteriaceae</taxon>
        <taxon>Heliorestis</taxon>
    </lineage>
</organism>
<dbReference type="PROSITE" id="PS51918">
    <property type="entry name" value="RADICAL_SAM"/>
    <property type="match status" value="1"/>
</dbReference>
<dbReference type="NCBIfam" id="TIGR03904">
    <property type="entry name" value="SAM_YgiQ"/>
    <property type="match status" value="1"/>
</dbReference>
<feature type="region of interest" description="Disordered" evidence="7">
    <location>
        <begin position="604"/>
        <end position="629"/>
    </location>
</feature>
<evidence type="ECO:0000313" key="10">
    <source>
        <dbReference type="Proteomes" id="UP000468766"/>
    </source>
</evidence>
<evidence type="ECO:0000256" key="2">
    <source>
        <dbReference type="ARBA" id="ARBA00022691"/>
    </source>
</evidence>
<evidence type="ECO:0000256" key="4">
    <source>
        <dbReference type="ARBA" id="ARBA00023004"/>
    </source>
</evidence>
<evidence type="ECO:0000256" key="3">
    <source>
        <dbReference type="ARBA" id="ARBA00022723"/>
    </source>
</evidence>
<evidence type="ECO:0000256" key="5">
    <source>
        <dbReference type="ARBA" id="ARBA00023014"/>
    </source>
</evidence>
<dbReference type="PANTHER" id="PTHR32331">
    <property type="entry name" value="UPF0313 PROTEIN YGIQ"/>
    <property type="match status" value="1"/>
</dbReference>
<dbReference type="InterPro" id="IPR013704">
    <property type="entry name" value="UPF0313_N"/>
</dbReference>
<accession>A0A6I0F572</accession>
<dbReference type="GO" id="GO:0005506">
    <property type="term" value="F:iron ion binding"/>
    <property type="evidence" value="ECO:0007669"/>
    <property type="project" value="UniProtKB-UniRule"/>
</dbReference>
<proteinExistence type="inferred from homology"/>
<dbReference type="AlphaFoldDB" id="A0A6I0F572"/>
<keyword evidence="10" id="KW-1185">Reference proteome</keyword>
<comment type="caution">
    <text evidence="9">The sequence shown here is derived from an EMBL/GenBank/DDBJ whole genome shotgun (WGS) entry which is preliminary data.</text>
</comment>
<protein>
    <submittedName>
        <fullName evidence="9">YgiQ family radical SAM protein</fullName>
    </submittedName>
</protein>
<keyword evidence="5 6" id="KW-0411">Iron-sulfur</keyword>
<dbReference type="InterPro" id="IPR024560">
    <property type="entry name" value="UPF0313_C"/>
</dbReference>
<feature type="compositionally biased region" description="Basic and acidic residues" evidence="7">
    <location>
        <begin position="610"/>
        <end position="620"/>
    </location>
</feature>
<evidence type="ECO:0000259" key="8">
    <source>
        <dbReference type="PROSITE" id="PS51918"/>
    </source>
</evidence>
<dbReference type="SFLD" id="SFLDG01069">
    <property type="entry name" value="UPF0313"/>
    <property type="match status" value="1"/>
</dbReference>
<dbReference type="InterPro" id="IPR007197">
    <property type="entry name" value="rSAM"/>
</dbReference>
<dbReference type="Gene3D" id="3.80.30.20">
    <property type="entry name" value="tm_1862 like domain"/>
    <property type="match status" value="1"/>
</dbReference>
<evidence type="ECO:0000256" key="7">
    <source>
        <dbReference type="SAM" id="MobiDB-lite"/>
    </source>
</evidence>
<dbReference type="SFLD" id="SFLDG01082">
    <property type="entry name" value="B12-binding_domain_containing"/>
    <property type="match status" value="1"/>
</dbReference>
<name>A0A6I0F572_9FIRM</name>
<dbReference type="RefSeq" id="WP_151618299.1">
    <property type="nucleotide sequence ID" value="NZ_WBXO01000001.1"/>
</dbReference>
<keyword evidence="4 6" id="KW-0408">Iron</keyword>
<dbReference type="SMART" id="SM00729">
    <property type="entry name" value="Elp3"/>
    <property type="match status" value="1"/>
</dbReference>
<comment type="cofactor">
    <cofactor evidence="6">
        <name>[4Fe-4S] cluster</name>
        <dbReference type="ChEBI" id="CHEBI:49883"/>
    </cofactor>
    <text evidence="6">Binds 1 [4Fe-4S] cluster. The cluster is coordinated with 3 cysteines and an exchangeable S-adenosyl-L-methionine.</text>
</comment>
<evidence type="ECO:0000256" key="6">
    <source>
        <dbReference type="HAMAP-Rule" id="MF_01251"/>
    </source>
</evidence>
<keyword evidence="2 6" id="KW-0949">S-adenosyl-L-methionine</keyword>
<dbReference type="HAMAP" id="MF_01251">
    <property type="entry name" value="UPF0313"/>
    <property type="match status" value="1"/>
</dbReference>
<dbReference type="GO" id="GO:0003824">
    <property type="term" value="F:catalytic activity"/>
    <property type="evidence" value="ECO:0007669"/>
    <property type="project" value="InterPro"/>
</dbReference>